<dbReference type="GO" id="GO:0016024">
    <property type="term" value="P:CDP-diacylglycerol biosynthetic process"/>
    <property type="evidence" value="ECO:0007669"/>
    <property type="project" value="UniProtKB-UniPathway"/>
</dbReference>
<evidence type="ECO:0000256" key="5">
    <source>
        <dbReference type="ARBA" id="ARBA00010185"/>
    </source>
</evidence>
<evidence type="ECO:0000313" key="21">
    <source>
        <dbReference type="Proteomes" id="UP000282930"/>
    </source>
</evidence>
<dbReference type="GO" id="GO:0004605">
    <property type="term" value="F:phosphatidate cytidylyltransferase activity"/>
    <property type="evidence" value="ECO:0007669"/>
    <property type="project" value="UniProtKB-EC"/>
</dbReference>
<feature type="transmembrane region" description="Helical" evidence="19">
    <location>
        <begin position="98"/>
        <end position="121"/>
    </location>
</feature>
<sequence>MKQRIITAIWGIALVAAVNILGGIPLKVFGIVVAVVGIYEFLSVYKIEKYMMYLSMLASIIFFIIPVDFSQKTFILFITLFLFAFIESFKNEVAAKSIVYSIFSFIYVVLPIFFLVSLYNFENGKKLIWLPYLVCWATDTFAYFIGITFGKRRMWSSISPKKSLEGFIGGMIGGIIAVWFYLSILCYAKFDFKVFITGLIAGGSLSVIAHTGDLFASMLKREQNKKDFGYILPGHGGVLDRFDSLIMVAPVIYLLAKIGIF</sequence>
<evidence type="ECO:0000256" key="19">
    <source>
        <dbReference type="SAM" id="Phobius"/>
    </source>
</evidence>
<dbReference type="PANTHER" id="PTHR46382:SF1">
    <property type="entry name" value="PHOSPHATIDATE CYTIDYLYLTRANSFERASE"/>
    <property type="match status" value="1"/>
</dbReference>
<protein>
    <recommendedName>
        <fullName evidence="7 18">Phosphatidate cytidylyltransferase</fullName>
        <ecNumber evidence="6 18">2.7.7.41</ecNumber>
    </recommendedName>
</protein>
<dbReference type="Proteomes" id="UP000282930">
    <property type="component" value="Chromosome"/>
</dbReference>
<keyword evidence="10 18" id="KW-0808">Transferase</keyword>
<evidence type="ECO:0000256" key="4">
    <source>
        <dbReference type="ARBA" id="ARBA00005189"/>
    </source>
</evidence>
<evidence type="ECO:0000256" key="2">
    <source>
        <dbReference type="ARBA" id="ARBA00004651"/>
    </source>
</evidence>
<feature type="transmembrane region" description="Helical" evidence="19">
    <location>
        <begin position="196"/>
        <end position="216"/>
    </location>
</feature>
<dbReference type="EC" id="2.7.7.41" evidence="6 18"/>
<dbReference type="UniPathway" id="UPA00557">
    <property type="reaction ID" value="UER00614"/>
</dbReference>
<evidence type="ECO:0000256" key="1">
    <source>
        <dbReference type="ARBA" id="ARBA00001698"/>
    </source>
</evidence>
<evidence type="ECO:0000256" key="3">
    <source>
        <dbReference type="ARBA" id="ARBA00005119"/>
    </source>
</evidence>
<keyword evidence="11 18" id="KW-0812">Transmembrane</keyword>
<evidence type="ECO:0000256" key="15">
    <source>
        <dbReference type="ARBA" id="ARBA00023136"/>
    </source>
</evidence>
<feature type="transmembrane region" description="Helical" evidence="19">
    <location>
        <begin position="50"/>
        <end position="67"/>
    </location>
</feature>
<feature type="transmembrane region" description="Helical" evidence="19">
    <location>
        <begin position="127"/>
        <end position="146"/>
    </location>
</feature>
<evidence type="ECO:0000313" key="20">
    <source>
        <dbReference type="EMBL" id="AZT90811.1"/>
    </source>
</evidence>
<evidence type="ECO:0000256" key="16">
    <source>
        <dbReference type="ARBA" id="ARBA00023209"/>
    </source>
</evidence>
<dbReference type="EMBL" id="CP034791">
    <property type="protein sequence ID" value="AZT90811.1"/>
    <property type="molecule type" value="Genomic_DNA"/>
</dbReference>
<comment type="pathway">
    <text evidence="4">Lipid metabolism.</text>
</comment>
<evidence type="ECO:0000256" key="6">
    <source>
        <dbReference type="ARBA" id="ARBA00012487"/>
    </source>
</evidence>
<reference evidence="20 21" key="1">
    <citation type="submission" date="2018-12" db="EMBL/GenBank/DDBJ databases">
        <title>Genome sequence from the cellulolytic species, Caldicellulosiruptor changbaiensis.</title>
        <authorList>
            <person name="Blumer-Schuette S.E."/>
            <person name="Mendoza C."/>
        </authorList>
    </citation>
    <scope>NUCLEOTIDE SEQUENCE [LARGE SCALE GENOMIC DNA]</scope>
    <source>
        <strain evidence="20 21">CBS-Z</strain>
    </source>
</reference>
<evidence type="ECO:0000256" key="17">
    <source>
        <dbReference type="ARBA" id="ARBA00023264"/>
    </source>
</evidence>
<keyword evidence="21" id="KW-1185">Reference proteome</keyword>
<keyword evidence="17" id="KW-1208">Phospholipid metabolism</keyword>
<keyword evidence="12 18" id="KW-0548">Nucleotidyltransferase</keyword>
<organism evidence="20 21">
    <name type="scientific">Caldicellulosiruptor changbaiensis</name>
    <dbReference type="NCBI Taxonomy" id="1222016"/>
    <lineage>
        <taxon>Bacteria</taxon>
        <taxon>Bacillati</taxon>
        <taxon>Bacillota</taxon>
        <taxon>Bacillota incertae sedis</taxon>
        <taxon>Caldicellulosiruptorales</taxon>
        <taxon>Caldicellulosiruptoraceae</taxon>
        <taxon>Caldicellulosiruptor</taxon>
    </lineage>
</organism>
<evidence type="ECO:0000256" key="18">
    <source>
        <dbReference type="RuleBase" id="RU003938"/>
    </source>
</evidence>
<dbReference type="InterPro" id="IPR000374">
    <property type="entry name" value="PC_trans"/>
</dbReference>
<dbReference type="KEGG" id="ccha:ELD05_09255"/>
<dbReference type="PANTHER" id="PTHR46382">
    <property type="entry name" value="PHOSPHATIDATE CYTIDYLYLTRANSFERASE"/>
    <property type="match status" value="1"/>
</dbReference>
<evidence type="ECO:0000256" key="8">
    <source>
        <dbReference type="ARBA" id="ARBA00022475"/>
    </source>
</evidence>
<keyword evidence="8" id="KW-1003">Cell membrane</keyword>
<accession>A0A3T0D6T0</accession>
<keyword evidence="9" id="KW-0444">Lipid biosynthesis</keyword>
<comment type="similarity">
    <text evidence="5 18">Belongs to the CDS family.</text>
</comment>
<evidence type="ECO:0000256" key="7">
    <source>
        <dbReference type="ARBA" id="ARBA00019373"/>
    </source>
</evidence>
<keyword evidence="13 19" id="KW-1133">Transmembrane helix</keyword>
<dbReference type="GO" id="GO:0005886">
    <property type="term" value="C:plasma membrane"/>
    <property type="evidence" value="ECO:0007669"/>
    <property type="project" value="UniProtKB-SubCell"/>
</dbReference>
<comment type="pathway">
    <text evidence="3 18">Phospholipid metabolism; CDP-diacylglycerol biosynthesis; CDP-diacylglycerol from sn-glycerol 3-phosphate: step 3/3.</text>
</comment>
<keyword evidence="14" id="KW-0443">Lipid metabolism</keyword>
<evidence type="ECO:0000256" key="9">
    <source>
        <dbReference type="ARBA" id="ARBA00022516"/>
    </source>
</evidence>
<gene>
    <name evidence="20" type="ORF">ELD05_09255</name>
</gene>
<evidence type="ECO:0000256" key="14">
    <source>
        <dbReference type="ARBA" id="ARBA00023098"/>
    </source>
</evidence>
<dbReference type="PROSITE" id="PS01315">
    <property type="entry name" value="CDS"/>
    <property type="match status" value="1"/>
</dbReference>
<dbReference type="AlphaFoldDB" id="A0A3T0D6T0"/>
<dbReference type="Pfam" id="PF01148">
    <property type="entry name" value="CTP_transf_1"/>
    <property type="match status" value="1"/>
</dbReference>
<keyword evidence="15 19" id="KW-0472">Membrane</keyword>
<comment type="subcellular location">
    <subcellularLocation>
        <location evidence="2">Cell membrane</location>
        <topology evidence="2">Multi-pass membrane protein</topology>
    </subcellularLocation>
</comment>
<dbReference type="RefSeq" id="WP_127352195.1">
    <property type="nucleotide sequence ID" value="NZ_CP034791.1"/>
</dbReference>
<comment type="catalytic activity">
    <reaction evidence="1 18">
        <text>a 1,2-diacyl-sn-glycero-3-phosphate + CTP + H(+) = a CDP-1,2-diacyl-sn-glycerol + diphosphate</text>
        <dbReference type="Rhea" id="RHEA:16229"/>
        <dbReference type="ChEBI" id="CHEBI:15378"/>
        <dbReference type="ChEBI" id="CHEBI:33019"/>
        <dbReference type="ChEBI" id="CHEBI:37563"/>
        <dbReference type="ChEBI" id="CHEBI:58332"/>
        <dbReference type="ChEBI" id="CHEBI:58608"/>
        <dbReference type="EC" id="2.7.7.41"/>
    </reaction>
</comment>
<name>A0A3T0D6T0_9FIRM</name>
<evidence type="ECO:0000256" key="12">
    <source>
        <dbReference type="ARBA" id="ARBA00022695"/>
    </source>
</evidence>
<evidence type="ECO:0000256" key="10">
    <source>
        <dbReference type="ARBA" id="ARBA00022679"/>
    </source>
</evidence>
<keyword evidence="16" id="KW-0594">Phospholipid biosynthesis</keyword>
<feature type="transmembrane region" description="Helical" evidence="19">
    <location>
        <begin position="167"/>
        <end position="190"/>
    </location>
</feature>
<proteinExistence type="inferred from homology"/>
<evidence type="ECO:0000256" key="11">
    <source>
        <dbReference type="ARBA" id="ARBA00022692"/>
    </source>
</evidence>
<evidence type="ECO:0000256" key="13">
    <source>
        <dbReference type="ARBA" id="ARBA00022989"/>
    </source>
</evidence>
<feature type="transmembrane region" description="Helical" evidence="19">
    <location>
        <begin position="73"/>
        <end position="89"/>
    </location>
</feature>